<dbReference type="AlphaFoldDB" id="A0A545TI93"/>
<protein>
    <submittedName>
        <fullName evidence="2">SH3 domain-containing protein</fullName>
    </submittedName>
</protein>
<gene>
    <name evidence="2" type="ORF">FLL45_02995</name>
</gene>
<dbReference type="Gene3D" id="2.30.30.40">
    <property type="entry name" value="SH3 Domains"/>
    <property type="match status" value="1"/>
</dbReference>
<dbReference type="InterPro" id="IPR011250">
    <property type="entry name" value="OMP/PagP_B-barrel"/>
</dbReference>
<evidence type="ECO:0000313" key="2">
    <source>
        <dbReference type="EMBL" id="TQV76935.1"/>
    </source>
</evidence>
<comment type="caution">
    <text evidence="2">The sequence shown here is derived from an EMBL/GenBank/DDBJ whole genome shotgun (WGS) entry which is preliminary data.</text>
</comment>
<sequence>MENRITTLFFKIVGLGLILCSAEIFAETQEESLMLEVIDPYIELHTGPGKGYPIFYTIEQGETITVITRRTGWYEIRSSNGKIGWAKASQVARTLLPTGEPVDLPTVSYGDYLKNNWRVGFNVGQFTSGELEGTDVFGYSVGYRPFSFLGLEVEQGNFYETEISGSYQSFNIILEPYTEWVVSPLLLIGQGSIKIESQPELTPLSFEKDSFSRVGLGINYYIGRNFVLQAGVQDFTISTDNNDERVKRWNIGFNAFF</sequence>
<name>A0A545TI93_9GAMM</name>
<dbReference type="EMBL" id="VIKR01000001">
    <property type="protein sequence ID" value="TQV76935.1"/>
    <property type="molecule type" value="Genomic_DNA"/>
</dbReference>
<dbReference type="OrthoDB" id="9148835at2"/>
<dbReference type="InterPro" id="IPR003646">
    <property type="entry name" value="SH3-like_bac-type"/>
</dbReference>
<reference evidence="2 3" key="1">
    <citation type="submission" date="2019-06" db="EMBL/GenBank/DDBJ databases">
        <title>Draft genome of Aliikangiella marina GYP-15.</title>
        <authorList>
            <person name="Wang G."/>
        </authorList>
    </citation>
    <scope>NUCLEOTIDE SEQUENCE [LARGE SCALE GENOMIC DNA]</scope>
    <source>
        <strain evidence="2 3">GYP-15</strain>
    </source>
</reference>
<dbReference type="Proteomes" id="UP000317839">
    <property type="component" value="Unassembled WGS sequence"/>
</dbReference>
<organism evidence="2 3">
    <name type="scientific">Aliikangiella marina</name>
    <dbReference type="NCBI Taxonomy" id="1712262"/>
    <lineage>
        <taxon>Bacteria</taxon>
        <taxon>Pseudomonadati</taxon>
        <taxon>Pseudomonadota</taxon>
        <taxon>Gammaproteobacteria</taxon>
        <taxon>Oceanospirillales</taxon>
        <taxon>Pleioneaceae</taxon>
        <taxon>Aliikangiella</taxon>
    </lineage>
</organism>
<evidence type="ECO:0000313" key="3">
    <source>
        <dbReference type="Proteomes" id="UP000317839"/>
    </source>
</evidence>
<proteinExistence type="predicted"/>
<accession>A0A545TI93</accession>
<dbReference type="PROSITE" id="PS51781">
    <property type="entry name" value="SH3B"/>
    <property type="match status" value="1"/>
</dbReference>
<evidence type="ECO:0000259" key="1">
    <source>
        <dbReference type="PROSITE" id="PS51781"/>
    </source>
</evidence>
<dbReference type="Pfam" id="PF08239">
    <property type="entry name" value="SH3_3"/>
    <property type="match status" value="1"/>
</dbReference>
<feature type="domain" description="SH3b" evidence="1">
    <location>
        <begin position="32"/>
        <end position="95"/>
    </location>
</feature>
<dbReference type="SUPFAM" id="SSF56925">
    <property type="entry name" value="OMPA-like"/>
    <property type="match status" value="1"/>
</dbReference>
<keyword evidence="3" id="KW-1185">Reference proteome</keyword>